<evidence type="ECO:0000313" key="9">
    <source>
        <dbReference type="Proteomes" id="UP001299596"/>
    </source>
</evidence>
<dbReference type="Proteomes" id="UP001299596">
    <property type="component" value="Unassembled WGS sequence"/>
</dbReference>
<evidence type="ECO:0000256" key="5">
    <source>
        <dbReference type="ARBA" id="ARBA00023136"/>
    </source>
</evidence>
<organism evidence="8 9">
    <name type="scientific">[Mycobacterium] crassicus</name>
    <dbReference type="NCBI Taxonomy" id="2872309"/>
    <lineage>
        <taxon>Bacteria</taxon>
        <taxon>Bacillati</taxon>
        <taxon>Actinomycetota</taxon>
        <taxon>Actinomycetes</taxon>
        <taxon>Mycobacteriales</taxon>
        <taxon>Mycobacteriaceae</taxon>
        <taxon>Mycolicibacter</taxon>
    </lineage>
</organism>
<feature type="transmembrane region" description="Helical" evidence="6">
    <location>
        <begin position="232"/>
        <end position="255"/>
    </location>
</feature>
<feature type="domain" description="Type II secretion system protein GspF" evidence="7">
    <location>
        <begin position="96"/>
        <end position="219"/>
    </location>
</feature>
<sequence>MTGPAVAALALAAAALLGVAPRRRLEPTGRRGRRARAGRWAVAAVVGGCGAAAVLALPASACVAGTVFGATAAARHRHRLRDRRAREEARALETALDILAGELRIGAHPVRAFAVAAAETRHVAVAAGLHGVVARARLGADVATGLQDAARSSALPAHWERLAVYWGLGGDHGLAVATLMQAAQHDIVARQRFSARADAGMAGARASSTILGCLPVLGVLLGQLLGARPLSFLLGGSGGVLSVVGVCLVCAGLLWSDRITGRAGAGP</sequence>
<evidence type="ECO:0000256" key="3">
    <source>
        <dbReference type="ARBA" id="ARBA00022692"/>
    </source>
</evidence>
<dbReference type="InterPro" id="IPR018076">
    <property type="entry name" value="T2SS_GspF_dom"/>
</dbReference>
<comment type="caution">
    <text evidence="8">The sequence shown here is derived from an EMBL/GenBank/DDBJ whole genome shotgun (WGS) entry which is preliminary data.</text>
</comment>
<keyword evidence="3 6" id="KW-0812">Transmembrane</keyword>
<dbReference type="PANTHER" id="PTHR35007:SF4">
    <property type="entry name" value="CONSERVED TRANSMEMBRANE PROTEIN-RELATED"/>
    <property type="match status" value="1"/>
</dbReference>
<evidence type="ECO:0000256" key="1">
    <source>
        <dbReference type="ARBA" id="ARBA00004651"/>
    </source>
</evidence>
<accession>A0ABU5XJ54</accession>
<evidence type="ECO:0000256" key="4">
    <source>
        <dbReference type="ARBA" id="ARBA00022989"/>
    </source>
</evidence>
<dbReference type="Pfam" id="PF00482">
    <property type="entry name" value="T2SSF"/>
    <property type="match status" value="1"/>
</dbReference>
<keyword evidence="5 6" id="KW-0472">Membrane</keyword>
<keyword evidence="9" id="KW-1185">Reference proteome</keyword>
<evidence type="ECO:0000256" key="2">
    <source>
        <dbReference type="ARBA" id="ARBA00022475"/>
    </source>
</evidence>
<feature type="transmembrane region" description="Helical" evidence="6">
    <location>
        <begin position="41"/>
        <end position="74"/>
    </location>
</feature>
<comment type="subcellular location">
    <subcellularLocation>
        <location evidence="1">Cell membrane</location>
        <topology evidence="1">Multi-pass membrane protein</topology>
    </subcellularLocation>
</comment>
<keyword evidence="4 6" id="KW-1133">Transmembrane helix</keyword>
<name>A0ABU5XJ54_9MYCO</name>
<evidence type="ECO:0000313" key="8">
    <source>
        <dbReference type="EMBL" id="MEB3022231.1"/>
    </source>
</evidence>
<keyword evidence="2" id="KW-1003">Cell membrane</keyword>
<dbReference type="RefSeq" id="WP_225405211.1">
    <property type="nucleotide sequence ID" value="NZ_JAYJJR010000008.1"/>
</dbReference>
<gene>
    <name evidence="8" type="ORF">K6T79_14380</name>
</gene>
<proteinExistence type="predicted"/>
<dbReference type="PANTHER" id="PTHR35007">
    <property type="entry name" value="INTEGRAL MEMBRANE PROTEIN-RELATED"/>
    <property type="match status" value="1"/>
</dbReference>
<evidence type="ECO:0000259" key="7">
    <source>
        <dbReference type="Pfam" id="PF00482"/>
    </source>
</evidence>
<dbReference type="EMBL" id="JAYJJR010000008">
    <property type="protein sequence ID" value="MEB3022231.1"/>
    <property type="molecule type" value="Genomic_DNA"/>
</dbReference>
<evidence type="ECO:0000256" key="6">
    <source>
        <dbReference type="SAM" id="Phobius"/>
    </source>
</evidence>
<protein>
    <submittedName>
        <fullName evidence="8">Type II secretion system F family protein</fullName>
    </submittedName>
</protein>
<reference evidence="8 9" key="1">
    <citation type="submission" date="2023-12" db="EMBL/GenBank/DDBJ databases">
        <title>Description of new species of Mycobacterium terrae complex isolated from sewage at the Sao Paulo Zoological Park Foundation in Brazil.</title>
        <authorList>
            <person name="Romagnoli C.L."/>
            <person name="Conceicao E.C."/>
            <person name="Machado E."/>
            <person name="Barreto L.B.P.F."/>
            <person name="Sharma A."/>
            <person name="Silva N.M."/>
            <person name="Marques L.E."/>
            <person name="Juliana M.A."/>
            <person name="Lourenco M.C.S."/>
            <person name="Digiampietri L.A."/>
            <person name="Suffys P.N."/>
            <person name="Viana-Niero C."/>
        </authorList>
    </citation>
    <scope>NUCLEOTIDE SEQUENCE [LARGE SCALE GENOMIC DNA]</scope>
    <source>
        <strain evidence="8 9">MYC098</strain>
    </source>
</reference>